<dbReference type="Proteomes" id="UP000184016">
    <property type="component" value="Unassembled WGS sequence"/>
</dbReference>
<dbReference type="SMART" id="SM00382">
    <property type="entry name" value="AAA"/>
    <property type="match status" value="1"/>
</dbReference>
<dbReference type="FunFam" id="3.40.50.300:FF:000216">
    <property type="entry name" value="Type VII secretion ATPase EccA"/>
    <property type="match status" value="1"/>
</dbReference>
<dbReference type="InterPro" id="IPR050773">
    <property type="entry name" value="CbxX/CfxQ_RuBisCO_ESX"/>
</dbReference>
<dbReference type="RefSeq" id="WP_072875216.1">
    <property type="nucleotide sequence ID" value="NZ_FRAF01000032.1"/>
</dbReference>
<dbReference type="PANTHER" id="PTHR43392:SF2">
    <property type="entry name" value="AAA-TYPE ATPASE FAMILY PROTEIN _ ANKYRIN REPEAT FAMILY PROTEIN"/>
    <property type="match status" value="1"/>
</dbReference>
<reference evidence="6" key="1">
    <citation type="submission" date="2016-11" db="EMBL/GenBank/DDBJ databases">
        <authorList>
            <person name="Varghese N."/>
            <person name="Submissions S."/>
        </authorList>
    </citation>
    <scope>NUCLEOTIDE SEQUENCE [LARGE SCALE GENOMIC DNA]</scope>
    <source>
        <strain evidence="6">USBA-503</strain>
    </source>
</reference>
<name>A0A1M6X7Y5_9BACL</name>
<dbReference type="SUPFAM" id="SSF52540">
    <property type="entry name" value="P-loop containing nucleoside triphosphate hydrolases"/>
    <property type="match status" value="1"/>
</dbReference>
<evidence type="ECO:0000256" key="2">
    <source>
        <dbReference type="ARBA" id="ARBA00022741"/>
    </source>
</evidence>
<dbReference type="PRINTS" id="PR00819">
    <property type="entry name" value="CBXCFQXSUPER"/>
</dbReference>
<dbReference type="PANTHER" id="PTHR43392">
    <property type="entry name" value="AAA-TYPE ATPASE FAMILY PROTEIN / ANKYRIN REPEAT FAMILY PROTEIN"/>
    <property type="match status" value="1"/>
</dbReference>
<evidence type="ECO:0000259" key="4">
    <source>
        <dbReference type="SMART" id="SM00382"/>
    </source>
</evidence>
<evidence type="ECO:0000256" key="3">
    <source>
        <dbReference type="ARBA" id="ARBA00022840"/>
    </source>
</evidence>
<dbReference type="CDD" id="cd00009">
    <property type="entry name" value="AAA"/>
    <property type="match status" value="1"/>
</dbReference>
<dbReference type="EMBL" id="FRAF01000032">
    <property type="protein sequence ID" value="SHL02028.1"/>
    <property type="molecule type" value="Genomic_DNA"/>
</dbReference>
<dbReference type="GO" id="GO:0016887">
    <property type="term" value="F:ATP hydrolysis activity"/>
    <property type="evidence" value="ECO:0007669"/>
    <property type="project" value="InterPro"/>
</dbReference>
<dbReference type="InterPro" id="IPR003593">
    <property type="entry name" value="AAA+_ATPase"/>
</dbReference>
<dbReference type="InterPro" id="IPR000641">
    <property type="entry name" value="CbxX/CfxQ"/>
</dbReference>
<dbReference type="Pfam" id="PF17866">
    <property type="entry name" value="AAA_lid_6"/>
    <property type="match status" value="1"/>
</dbReference>
<dbReference type="InterPro" id="IPR003959">
    <property type="entry name" value="ATPase_AAA_core"/>
</dbReference>
<protein>
    <submittedName>
        <fullName evidence="5">Stage V sporulation protein K</fullName>
    </submittedName>
</protein>
<dbReference type="Gene3D" id="3.40.50.300">
    <property type="entry name" value="P-loop containing nucleotide triphosphate hydrolases"/>
    <property type="match status" value="1"/>
</dbReference>
<keyword evidence="3" id="KW-0067">ATP-binding</keyword>
<proteinExistence type="inferred from homology"/>
<evidence type="ECO:0000313" key="6">
    <source>
        <dbReference type="Proteomes" id="UP000184016"/>
    </source>
</evidence>
<sequence length="324" mass="37325">MPSKNRWNQVRPTQYRVIDEFEQSNMAVGEALSRLSGKYRTDEANSTMHMTRERLLQIISRMDSLVGLDGVKEMVRQIFAHVYIQEQRRLARLKTDPLVLHMVFSGNPGTGKTTVARLIAEMFRDCGLLEKGHLVEVERADLVGEYIGHTAQKTRESIQRALGGVLFIDEAYSLARGGNKDFGREAIDCLVKGIEDYRNQFVAIIAGYENEMKYFLSTNPGLPSRFPIHLHFPDYTLSSLIAIARQTAQEHQYKLAPDAEFILRRKIQQALLDASREFSNARFVRNLIEKAIRHQASRLFQRSRVSREELMTLRAEDFREEDVF</sequence>
<dbReference type="Pfam" id="PF00004">
    <property type="entry name" value="AAA"/>
    <property type="match status" value="1"/>
</dbReference>
<dbReference type="Gene3D" id="1.10.8.60">
    <property type="match status" value="1"/>
</dbReference>
<dbReference type="InterPro" id="IPR027417">
    <property type="entry name" value="P-loop_NTPase"/>
</dbReference>
<organism evidence="5 6">
    <name type="scientific">Alicyclobacillus tolerans</name>
    <dbReference type="NCBI Taxonomy" id="90970"/>
    <lineage>
        <taxon>Bacteria</taxon>
        <taxon>Bacillati</taxon>
        <taxon>Bacillota</taxon>
        <taxon>Bacilli</taxon>
        <taxon>Bacillales</taxon>
        <taxon>Alicyclobacillaceae</taxon>
        <taxon>Alicyclobacillus</taxon>
    </lineage>
</organism>
<keyword evidence="2" id="KW-0547">Nucleotide-binding</keyword>
<dbReference type="AlphaFoldDB" id="A0A1M6X7Y5"/>
<feature type="domain" description="AAA+ ATPase" evidence="4">
    <location>
        <begin position="98"/>
        <end position="309"/>
    </location>
</feature>
<dbReference type="InterPro" id="IPR041627">
    <property type="entry name" value="AAA_lid_6"/>
</dbReference>
<dbReference type="STRING" id="1830138.SAMN05443507_13232"/>
<accession>A0A1M6X7Y5</accession>
<dbReference type="GO" id="GO:0005524">
    <property type="term" value="F:ATP binding"/>
    <property type="evidence" value="ECO:0007669"/>
    <property type="project" value="UniProtKB-KW"/>
</dbReference>
<comment type="similarity">
    <text evidence="1">Belongs to the CbxX/CfxQ family.</text>
</comment>
<gene>
    <name evidence="5" type="ORF">SAMN05443507_13232</name>
</gene>
<evidence type="ECO:0000256" key="1">
    <source>
        <dbReference type="ARBA" id="ARBA00010378"/>
    </source>
</evidence>
<keyword evidence="6" id="KW-1185">Reference proteome</keyword>
<evidence type="ECO:0000313" key="5">
    <source>
        <dbReference type="EMBL" id="SHL02028.1"/>
    </source>
</evidence>